<evidence type="ECO:0000256" key="5">
    <source>
        <dbReference type="ARBA" id="ARBA00022741"/>
    </source>
</evidence>
<dbReference type="Pfam" id="PF01061">
    <property type="entry name" value="ABC2_membrane"/>
    <property type="match status" value="1"/>
</dbReference>
<keyword evidence="7 10" id="KW-1133">Transmembrane helix</keyword>
<keyword evidence="6" id="KW-0067">ATP-binding</keyword>
<feature type="transmembrane region" description="Helical" evidence="10">
    <location>
        <begin position="532"/>
        <end position="556"/>
    </location>
</feature>
<keyword evidence="3" id="KW-0813">Transport</keyword>
<dbReference type="Proteomes" id="UP000007110">
    <property type="component" value="Unassembled WGS sequence"/>
</dbReference>
<feature type="transmembrane region" description="Helical" evidence="10">
    <location>
        <begin position="649"/>
        <end position="673"/>
    </location>
</feature>
<dbReference type="GO" id="GO:0016887">
    <property type="term" value="F:ATP hydrolysis activity"/>
    <property type="evidence" value="ECO:0007669"/>
    <property type="project" value="InterPro"/>
</dbReference>
<keyword evidence="4 10" id="KW-0812">Transmembrane</keyword>
<dbReference type="InterPro" id="IPR003593">
    <property type="entry name" value="AAA+_ATPase"/>
</dbReference>
<protein>
    <recommendedName>
        <fullName evidence="11">ABC transporter domain-containing protein</fullName>
    </recommendedName>
</protein>
<feature type="domain" description="ABC transporter" evidence="11">
    <location>
        <begin position="88"/>
        <end position="331"/>
    </location>
</feature>
<dbReference type="OrthoDB" id="66620at2759"/>
<proteinExistence type="inferred from homology"/>
<dbReference type="Pfam" id="PF19055">
    <property type="entry name" value="ABC2_membrane_7"/>
    <property type="match status" value="1"/>
</dbReference>
<organism evidence="12 13">
    <name type="scientific">Strongylocentrotus purpuratus</name>
    <name type="common">Purple sea urchin</name>
    <dbReference type="NCBI Taxonomy" id="7668"/>
    <lineage>
        <taxon>Eukaryota</taxon>
        <taxon>Metazoa</taxon>
        <taxon>Echinodermata</taxon>
        <taxon>Eleutherozoa</taxon>
        <taxon>Echinozoa</taxon>
        <taxon>Echinoidea</taxon>
        <taxon>Euechinoidea</taxon>
        <taxon>Echinacea</taxon>
        <taxon>Camarodonta</taxon>
        <taxon>Echinidea</taxon>
        <taxon>Strongylocentrotidae</taxon>
        <taxon>Strongylocentrotus</taxon>
    </lineage>
</organism>
<evidence type="ECO:0000256" key="1">
    <source>
        <dbReference type="ARBA" id="ARBA00004141"/>
    </source>
</evidence>
<evidence type="ECO:0000256" key="8">
    <source>
        <dbReference type="ARBA" id="ARBA00023136"/>
    </source>
</evidence>
<accession>A0A7M7T2N3</accession>
<dbReference type="RefSeq" id="XP_030849345.1">
    <property type="nucleotide sequence ID" value="XM_030993485.1"/>
</dbReference>
<dbReference type="GO" id="GO:0005886">
    <property type="term" value="C:plasma membrane"/>
    <property type="evidence" value="ECO:0000318"/>
    <property type="project" value="GO_Central"/>
</dbReference>
<sequence length="679" mass="75512">MESDTIPLVSRLDKQNGGRIKGHSNGKNSHPGSNGTNGTNGTHYGAANGKGDGKYYEFPPVLLSWEDVVVKGAAKTEKKSWLGKRKTKGDPELGKRVMMETKEILRNVTGIAEPGTLTAIMGASGAGKTTLLNTLNLRSREGLEVSGSILVNGRPIGHQMARLSAYVQQDDLFLSNLTVKEHLTFQAWVRMDREIPMKSRLHRVDEVIRALGLSKCSDTVIGNPDRGIKGTSGGERKRLSFASEVLTNPSLMFCDEPTSGLDSYMAQNVVETLRGLASEGRTILSTIHQPSSEVFAMFDRILLIAEGRTAFIGTTKEAIDFFSNLGYVCPKNYNPADFFIQTLAIVPGEEDHCKEKVEAITEAYDVSENSKKIRVKIPPTMSHALQALDDEGENSPYKASWWQQFRACSWRAFQNNRREPLMTTVRFTQTVVIALILGLVFLRQHIDQAGIQNINGCLFIIITNSAFSNTFAAVQIFPLEMALIKREHFNGMYRVDAVFISKVLVELPFQYIFLPIIFMTLPYWMVGMYPYLSNYVVACCISILVTNSAVSFGYLLSSLSGTVSIALAITPPLLLPFMLFGGLFINLADIPVYIRWVSRLSWFSYSYEAFLINQWGDIDHIACPVNSTIPCISNGNQVLESSSFSKNDFAIDFIGLFALIIGYRLVAYIVLLIRCRRKK</sequence>
<dbReference type="OMA" id="YANPWWA"/>
<name>A0A7M7T2N3_STRPU</name>
<evidence type="ECO:0000313" key="12">
    <source>
        <dbReference type="EnsemblMetazoa" id="XP_030849345"/>
    </source>
</evidence>
<reference evidence="12" key="2">
    <citation type="submission" date="2021-01" db="UniProtKB">
        <authorList>
            <consortium name="EnsemblMetazoa"/>
        </authorList>
    </citation>
    <scope>IDENTIFICATION</scope>
</reference>
<evidence type="ECO:0000256" key="6">
    <source>
        <dbReference type="ARBA" id="ARBA00022840"/>
    </source>
</evidence>
<evidence type="ECO:0000256" key="9">
    <source>
        <dbReference type="SAM" id="MobiDB-lite"/>
    </source>
</evidence>
<comment type="similarity">
    <text evidence="2">Belongs to the ABC transporter superfamily. ABCG family. Eye pigment precursor importer (TC 3.A.1.204) subfamily.</text>
</comment>
<dbReference type="GO" id="GO:0140359">
    <property type="term" value="F:ABC-type transporter activity"/>
    <property type="evidence" value="ECO:0007669"/>
    <property type="project" value="InterPro"/>
</dbReference>
<evidence type="ECO:0000256" key="10">
    <source>
        <dbReference type="SAM" id="Phobius"/>
    </source>
</evidence>
<feature type="region of interest" description="Disordered" evidence="9">
    <location>
        <begin position="1"/>
        <end position="45"/>
    </location>
</feature>
<dbReference type="SUPFAM" id="SSF52540">
    <property type="entry name" value="P-loop containing nucleoside triphosphate hydrolases"/>
    <property type="match status" value="1"/>
</dbReference>
<dbReference type="SMART" id="SM00382">
    <property type="entry name" value="AAA"/>
    <property type="match status" value="1"/>
</dbReference>
<dbReference type="PANTHER" id="PTHR48041:SF139">
    <property type="entry name" value="PROTEIN SCARLET"/>
    <property type="match status" value="1"/>
</dbReference>
<dbReference type="GO" id="GO:0005524">
    <property type="term" value="F:ATP binding"/>
    <property type="evidence" value="ECO:0007669"/>
    <property type="project" value="UniProtKB-KW"/>
</dbReference>
<evidence type="ECO:0000313" key="13">
    <source>
        <dbReference type="Proteomes" id="UP000007110"/>
    </source>
</evidence>
<reference evidence="13" key="1">
    <citation type="submission" date="2015-02" db="EMBL/GenBank/DDBJ databases">
        <title>Genome sequencing for Strongylocentrotus purpuratus.</title>
        <authorList>
            <person name="Murali S."/>
            <person name="Liu Y."/>
            <person name="Vee V."/>
            <person name="English A."/>
            <person name="Wang M."/>
            <person name="Skinner E."/>
            <person name="Han Y."/>
            <person name="Muzny D.M."/>
            <person name="Worley K.C."/>
            <person name="Gibbs R.A."/>
        </authorList>
    </citation>
    <scope>NUCLEOTIDE SEQUENCE</scope>
</reference>
<dbReference type="AlphaFoldDB" id="A0A7M7T2N3"/>
<dbReference type="GO" id="GO:0055085">
    <property type="term" value="P:transmembrane transport"/>
    <property type="evidence" value="ECO:0000318"/>
    <property type="project" value="GO_Central"/>
</dbReference>
<dbReference type="NCBIfam" id="TIGR00955">
    <property type="entry name" value="3a01204"/>
    <property type="match status" value="1"/>
</dbReference>
<dbReference type="PROSITE" id="PS50893">
    <property type="entry name" value="ABC_TRANSPORTER_2"/>
    <property type="match status" value="1"/>
</dbReference>
<dbReference type="PANTHER" id="PTHR48041">
    <property type="entry name" value="ABC TRANSPORTER G FAMILY MEMBER 28"/>
    <property type="match status" value="1"/>
</dbReference>
<dbReference type="InterPro" id="IPR013525">
    <property type="entry name" value="ABC2_TM"/>
</dbReference>
<dbReference type="InterPro" id="IPR027417">
    <property type="entry name" value="P-loop_NTPase"/>
</dbReference>
<dbReference type="CDD" id="cd03213">
    <property type="entry name" value="ABCG_EPDR"/>
    <property type="match status" value="1"/>
</dbReference>
<keyword evidence="13" id="KW-1185">Reference proteome</keyword>
<dbReference type="GeneID" id="115918890"/>
<feature type="transmembrane region" description="Helical" evidence="10">
    <location>
        <begin position="427"/>
        <end position="446"/>
    </location>
</feature>
<evidence type="ECO:0000256" key="4">
    <source>
        <dbReference type="ARBA" id="ARBA00022692"/>
    </source>
</evidence>
<evidence type="ECO:0000259" key="11">
    <source>
        <dbReference type="PROSITE" id="PS50893"/>
    </source>
</evidence>
<evidence type="ECO:0000256" key="7">
    <source>
        <dbReference type="ARBA" id="ARBA00022989"/>
    </source>
</evidence>
<evidence type="ECO:0000256" key="3">
    <source>
        <dbReference type="ARBA" id="ARBA00022448"/>
    </source>
</evidence>
<feature type="transmembrane region" description="Helical" evidence="10">
    <location>
        <begin position="563"/>
        <end position="585"/>
    </location>
</feature>
<dbReference type="InterPro" id="IPR003439">
    <property type="entry name" value="ABC_transporter-like_ATP-bd"/>
</dbReference>
<feature type="transmembrane region" description="Helical" evidence="10">
    <location>
        <begin position="503"/>
        <end position="526"/>
    </location>
</feature>
<dbReference type="Pfam" id="PF00005">
    <property type="entry name" value="ABC_tran"/>
    <property type="match status" value="1"/>
</dbReference>
<dbReference type="InterPro" id="IPR043926">
    <property type="entry name" value="ABCG_dom"/>
</dbReference>
<keyword evidence="8 10" id="KW-0472">Membrane</keyword>
<dbReference type="GO" id="GO:0042626">
    <property type="term" value="F:ATPase-coupled transmembrane transporter activity"/>
    <property type="evidence" value="ECO:0000318"/>
    <property type="project" value="GO_Central"/>
</dbReference>
<feature type="compositionally biased region" description="Low complexity" evidence="9">
    <location>
        <begin position="28"/>
        <end position="45"/>
    </location>
</feature>
<comment type="subcellular location">
    <subcellularLocation>
        <location evidence="1">Membrane</location>
        <topology evidence="1">Multi-pass membrane protein</topology>
    </subcellularLocation>
</comment>
<keyword evidence="5" id="KW-0547">Nucleotide-binding</keyword>
<dbReference type="EnsemblMetazoa" id="XM_030993485">
    <property type="protein sequence ID" value="XP_030849345"/>
    <property type="gene ID" value="LOC115918890"/>
</dbReference>
<evidence type="ECO:0000256" key="2">
    <source>
        <dbReference type="ARBA" id="ARBA00005814"/>
    </source>
</evidence>
<dbReference type="Gene3D" id="3.40.50.300">
    <property type="entry name" value="P-loop containing nucleotide triphosphate hydrolases"/>
    <property type="match status" value="1"/>
</dbReference>
<dbReference type="KEGG" id="spu:115918890"/>
<dbReference type="InterPro" id="IPR050352">
    <property type="entry name" value="ABCG_transporters"/>
</dbReference>
<dbReference type="InParanoid" id="A0A7M7T2N3"/>
<dbReference type="InterPro" id="IPR005284">
    <property type="entry name" value="Pigment_permease/Abcg"/>
</dbReference>